<sequence length="197" mass="24061">MDGYMLRRLMEERGNRGSNMVEKFKEFMRSERGGRRHFDDIDPWDYEYSSRRRDHEDADFRRMMESMEDSDKRRMWETMMESHEGRRGKHFSPSFAKIEVEEMSHTENGNKHRGEKYSMEKAEEVFRRYKSILPSEVTVADVYVAINCHFHDFAQLYKAWFGDNIDTKIIESAIVFWFKDEEFQDGEKLWKYFNYMK</sequence>
<dbReference type="Pfam" id="PF25223">
    <property type="entry name" value="DUF7841"/>
    <property type="match status" value="1"/>
</dbReference>
<reference evidence="2 3" key="1">
    <citation type="submission" date="2020-07" db="EMBL/GenBank/DDBJ databases">
        <title>Taxonomic proposal: Crassvirales, a new order of highly abundant and diverse bacterial viruses.</title>
        <authorList>
            <person name="Shkoporov A.N."/>
            <person name="Stockdale S.R."/>
            <person name="Guerin E."/>
            <person name="Ross R.P."/>
            <person name="Hill C."/>
        </authorList>
    </citation>
    <scope>NUCLEOTIDE SEQUENCE [LARGE SCALE GENOMIC DNA]</scope>
</reference>
<organism evidence="2 3">
    <name type="scientific">uncultured phage cr111_1</name>
    <dbReference type="NCBI Taxonomy" id="2772071"/>
    <lineage>
        <taxon>Viruses</taxon>
        <taxon>Duplodnaviria</taxon>
        <taxon>Heunggongvirae</taxon>
        <taxon>Uroviricota</taxon>
        <taxon>Caudoviricetes</taxon>
        <taxon>Crassvirales</taxon>
        <taxon>Steigviridae</taxon>
        <taxon>Asinivirinae</taxon>
        <taxon>Lahndsivirus</taxon>
        <taxon>Lahndsivirus rarus</taxon>
    </lineage>
</organism>
<evidence type="ECO:0000313" key="3">
    <source>
        <dbReference type="Proteomes" id="UP000594132"/>
    </source>
</evidence>
<protein>
    <recommendedName>
        <fullName evidence="1">DUF7841 domain-containing protein</fullName>
    </recommendedName>
</protein>
<dbReference type="Proteomes" id="UP000594132">
    <property type="component" value="Segment"/>
</dbReference>
<dbReference type="RefSeq" id="YP_010111294.1">
    <property type="nucleotide sequence ID" value="NC_055880.1"/>
</dbReference>
<accession>A0A7M1RXY6</accession>
<evidence type="ECO:0000313" key="2">
    <source>
        <dbReference type="EMBL" id="QOR59136.1"/>
    </source>
</evidence>
<dbReference type="GeneID" id="65129657"/>
<dbReference type="KEGG" id="vg:65129657"/>
<feature type="domain" description="DUF7841" evidence="1">
    <location>
        <begin position="77"/>
        <end position="194"/>
    </location>
</feature>
<dbReference type="InterPro" id="IPR057163">
    <property type="entry name" value="DUF7841"/>
</dbReference>
<evidence type="ECO:0000259" key="1">
    <source>
        <dbReference type="Pfam" id="PF25223"/>
    </source>
</evidence>
<name>A0A7M1RXY6_9CAUD</name>
<dbReference type="EMBL" id="MT774387">
    <property type="protein sequence ID" value="QOR59136.1"/>
    <property type="molecule type" value="Genomic_DNA"/>
</dbReference>
<proteinExistence type="predicted"/>
<keyword evidence="3" id="KW-1185">Reference proteome</keyword>